<evidence type="ECO:0000313" key="2">
    <source>
        <dbReference type="Proteomes" id="UP000036987"/>
    </source>
</evidence>
<reference evidence="2" key="1">
    <citation type="journal article" date="2016" name="Nature">
        <title>The genome of the seagrass Zostera marina reveals angiosperm adaptation to the sea.</title>
        <authorList>
            <person name="Olsen J.L."/>
            <person name="Rouze P."/>
            <person name="Verhelst B."/>
            <person name="Lin Y.-C."/>
            <person name="Bayer T."/>
            <person name="Collen J."/>
            <person name="Dattolo E."/>
            <person name="De Paoli E."/>
            <person name="Dittami S."/>
            <person name="Maumus F."/>
            <person name="Michel G."/>
            <person name="Kersting A."/>
            <person name="Lauritano C."/>
            <person name="Lohaus R."/>
            <person name="Toepel M."/>
            <person name="Tonon T."/>
            <person name="Vanneste K."/>
            <person name="Amirebrahimi M."/>
            <person name="Brakel J."/>
            <person name="Bostroem C."/>
            <person name="Chovatia M."/>
            <person name="Grimwood J."/>
            <person name="Jenkins J.W."/>
            <person name="Jueterbock A."/>
            <person name="Mraz A."/>
            <person name="Stam W.T."/>
            <person name="Tice H."/>
            <person name="Bornberg-Bauer E."/>
            <person name="Green P.J."/>
            <person name="Pearson G.A."/>
            <person name="Procaccini G."/>
            <person name="Duarte C.M."/>
            <person name="Schmutz J."/>
            <person name="Reusch T.B.H."/>
            <person name="Van de Peer Y."/>
        </authorList>
    </citation>
    <scope>NUCLEOTIDE SEQUENCE [LARGE SCALE GENOMIC DNA]</scope>
    <source>
        <strain evidence="2">cv. Finnish</strain>
    </source>
</reference>
<proteinExistence type="predicted"/>
<feature type="non-terminal residue" evidence="1">
    <location>
        <position position="45"/>
    </location>
</feature>
<protein>
    <submittedName>
        <fullName evidence="1">Uncharacterized protein</fullName>
    </submittedName>
</protein>
<accession>A0A0K9PRS4</accession>
<dbReference type="EMBL" id="LFYR01000665">
    <property type="protein sequence ID" value="KMZ71671.1"/>
    <property type="molecule type" value="Genomic_DNA"/>
</dbReference>
<dbReference type="Proteomes" id="UP000036987">
    <property type="component" value="Unassembled WGS sequence"/>
</dbReference>
<sequence length="45" mass="5314">MQINTTSDSFSLSLCCKKAKIQGLYEVTFRALLDQKWKYHITFKK</sequence>
<organism evidence="1 2">
    <name type="scientific">Zostera marina</name>
    <name type="common">Eelgrass</name>
    <dbReference type="NCBI Taxonomy" id="29655"/>
    <lineage>
        <taxon>Eukaryota</taxon>
        <taxon>Viridiplantae</taxon>
        <taxon>Streptophyta</taxon>
        <taxon>Embryophyta</taxon>
        <taxon>Tracheophyta</taxon>
        <taxon>Spermatophyta</taxon>
        <taxon>Magnoliopsida</taxon>
        <taxon>Liliopsida</taxon>
        <taxon>Zosteraceae</taxon>
        <taxon>Zostera</taxon>
    </lineage>
</organism>
<comment type="caution">
    <text evidence="1">The sequence shown here is derived from an EMBL/GenBank/DDBJ whole genome shotgun (WGS) entry which is preliminary data.</text>
</comment>
<dbReference type="AlphaFoldDB" id="A0A0K9PRS4"/>
<gene>
    <name evidence="1" type="ORF">ZOSMA_1780G00020</name>
</gene>
<keyword evidence="2" id="KW-1185">Reference proteome</keyword>
<name>A0A0K9PRS4_ZOSMR</name>
<evidence type="ECO:0000313" key="1">
    <source>
        <dbReference type="EMBL" id="KMZ71671.1"/>
    </source>
</evidence>